<organism evidence="2 3">
    <name type="scientific">Araneus ventricosus</name>
    <name type="common">Orbweaver spider</name>
    <name type="synonym">Epeira ventricosa</name>
    <dbReference type="NCBI Taxonomy" id="182803"/>
    <lineage>
        <taxon>Eukaryota</taxon>
        <taxon>Metazoa</taxon>
        <taxon>Ecdysozoa</taxon>
        <taxon>Arthropoda</taxon>
        <taxon>Chelicerata</taxon>
        <taxon>Arachnida</taxon>
        <taxon>Araneae</taxon>
        <taxon>Araneomorphae</taxon>
        <taxon>Entelegynae</taxon>
        <taxon>Araneoidea</taxon>
        <taxon>Araneidae</taxon>
        <taxon>Araneus</taxon>
    </lineage>
</organism>
<dbReference type="AlphaFoldDB" id="A0A4Y2G2D6"/>
<evidence type="ECO:0000313" key="3">
    <source>
        <dbReference type="Proteomes" id="UP000499080"/>
    </source>
</evidence>
<feature type="transmembrane region" description="Helical" evidence="1">
    <location>
        <begin position="41"/>
        <end position="63"/>
    </location>
</feature>
<keyword evidence="1" id="KW-0472">Membrane</keyword>
<sequence>MHDAKVAQNALQDRQTIGPRTTKFGWLLLLGFECRMDSRRLTISLFCITIFLLYNTCPCLAGYMKWMQKAMKKYADNGPSTKFLGVKGIFIPVPLPIPIDLKKMMMKW</sequence>
<keyword evidence="3" id="KW-1185">Reference proteome</keyword>
<proteinExistence type="predicted"/>
<evidence type="ECO:0000313" key="2">
    <source>
        <dbReference type="EMBL" id="GBM47870.1"/>
    </source>
</evidence>
<gene>
    <name evidence="2" type="ORF">AVEN_75297_1</name>
</gene>
<name>A0A4Y2G2D6_ARAVE</name>
<protein>
    <submittedName>
        <fullName evidence="2">Uncharacterized protein</fullName>
    </submittedName>
</protein>
<keyword evidence="1" id="KW-0812">Transmembrane</keyword>
<reference evidence="2 3" key="1">
    <citation type="journal article" date="2019" name="Sci. Rep.">
        <title>Orb-weaving spider Araneus ventricosus genome elucidates the spidroin gene catalogue.</title>
        <authorList>
            <person name="Kono N."/>
            <person name="Nakamura H."/>
            <person name="Ohtoshi R."/>
            <person name="Moran D.A.P."/>
            <person name="Shinohara A."/>
            <person name="Yoshida Y."/>
            <person name="Fujiwara M."/>
            <person name="Mori M."/>
            <person name="Tomita M."/>
            <person name="Arakawa K."/>
        </authorList>
    </citation>
    <scope>NUCLEOTIDE SEQUENCE [LARGE SCALE GENOMIC DNA]</scope>
</reference>
<keyword evidence="1" id="KW-1133">Transmembrane helix</keyword>
<dbReference type="OrthoDB" id="6432680at2759"/>
<dbReference type="EMBL" id="BGPR01001196">
    <property type="protein sequence ID" value="GBM47870.1"/>
    <property type="molecule type" value="Genomic_DNA"/>
</dbReference>
<accession>A0A4Y2G2D6</accession>
<dbReference type="Proteomes" id="UP000499080">
    <property type="component" value="Unassembled WGS sequence"/>
</dbReference>
<comment type="caution">
    <text evidence="2">The sequence shown here is derived from an EMBL/GenBank/DDBJ whole genome shotgun (WGS) entry which is preliminary data.</text>
</comment>
<evidence type="ECO:0000256" key="1">
    <source>
        <dbReference type="SAM" id="Phobius"/>
    </source>
</evidence>